<dbReference type="Pfam" id="PF13569">
    <property type="entry name" value="DUF4132"/>
    <property type="match status" value="1"/>
</dbReference>
<keyword evidence="4" id="KW-1185">Reference proteome</keyword>
<evidence type="ECO:0000313" key="4">
    <source>
        <dbReference type="Proteomes" id="UP000534306"/>
    </source>
</evidence>
<dbReference type="AlphaFoldDB" id="A0A7Y4L599"/>
<evidence type="ECO:0000259" key="1">
    <source>
        <dbReference type="Pfam" id="PF13569"/>
    </source>
</evidence>
<dbReference type="InterPro" id="IPR025406">
    <property type="entry name" value="DUF4132"/>
</dbReference>
<evidence type="ECO:0000313" key="3">
    <source>
        <dbReference type="EMBL" id="NOL44620.1"/>
    </source>
</evidence>
<dbReference type="RefSeq" id="WP_171677872.1">
    <property type="nucleotide sequence ID" value="NZ_BAAAGT010000004.1"/>
</dbReference>
<dbReference type="EMBL" id="JABJRC010000009">
    <property type="protein sequence ID" value="NOL44620.1"/>
    <property type="molecule type" value="Genomic_DNA"/>
</dbReference>
<proteinExistence type="predicted"/>
<feature type="domain" description="DUF4132" evidence="1">
    <location>
        <begin position="570"/>
        <end position="749"/>
    </location>
</feature>
<evidence type="ECO:0000313" key="5">
    <source>
        <dbReference type="Proteomes" id="UP000553957"/>
    </source>
</evidence>
<dbReference type="Proteomes" id="UP000534306">
    <property type="component" value="Unassembled WGS sequence"/>
</dbReference>
<evidence type="ECO:0000313" key="2">
    <source>
        <dbReference type="EMBL" id="MBB6566898.1"/>
    </source>
</evidence>
<sequence>MPVSPELRAKLEALFAVQPPPSPSVYDRPLKDRDLQRVLDTLESGKLPPGRMLANQPGRWAHYILGPHVLEFGPVLTTVIYAALDLLDDGGRPSLSNGAAAFYTRLFEETGHPTLLEIAGLLNAVGLDGSGFVLQHYTGRYFQPLGMGWPDAAVAPFIQTVLPEVLEKLGRTGDWHEDDDGPFRALATLPALPPAAVTALTELALGSRKAARRQAQDLLARNEGVEDLPIAALADGKAEVRAIAAQWLQRLRHEPAIPALEAAVAKERHDLTQGALLDTLESLGRPVAQYLDLETLRSQAETAVAKGLPKNLDWLSWDAVPAVHWAKTGVEVPRAVLQWFVVQAVRGKSAEPNALLRNYCGLFERSTREAFGQYLLEAWLAEDVRTVAPEDALRTSQEEASWLIGDPQYQQSWMAGLSHAELVAELLPMNLQELAGSAASSKGLLAVVAACGGAGVAAPVQRYLKEWFGSRAAQGKALIAMLAWVDDPAATQLMLAVGSRFRTKSFQDEANRQAAALAERKGWTLDELADRSVPVAGLDDDGRAELSYGDRVFVAELTPELTVALIDPQGKPLKALPAPRQSDDEDAVKAAKKALTATKRELKAVVELQTQRLYEALCTGRAWPAADWQRFLNGHLILRQLVQRLAWSADDVVFRPLDDGTLTDAADDPVELAADAVVRLAHDTALEPATVRSWQQHFVDYEVAPLFQQFGKELFRLPAAKAGDTRLLDFEGHLLETFALRGRAAKLGYQRGEAQDAGWFYEYEKRFPSIGLTVVIEFTGNMLPEENRVVALRALYVARAVGRRGGPLLALGDVPPVLLSEVYNDLRLLAADGSGFDPDWAKKTEF</sequence>
<dbReference type="EMBL" id="JACHKF010000001">
    <property type="protein sequence ID" value="MBB6566898.1"/>
    <property type="molecule type" value="Genomic_DNA"/>
</dbReference>
<accession>A0A7Y4L599</accession>
<gene>
    <name evidence="2" type="ORF">HNR71_002535</name>
    <name evidence="3" type="ORF">HPO96_30670</name>
</gene>
<comment type="caution">
    <text evidence="3">The sequence shown here is derived from an EMBL/GenBank/DDBJ whole genome shotgun (WGS) entry which is preliminary data.</text>
</comment>
<reference evidence="2 5" key="2">
    <citation type="submission" date="2020-08" db="EMBL/GenBank/DDBJ databases">
        <title>Sequencing the genomes of 1000 actinobacteria strains.</title>
        <authorList>
            <person name="Klenk H.-P."/>
        </authorList>
    </citation>
    <scope>NUCLEOTIDE SEQUENCE [LARGE SCALE GENOMIC DNA]</scope>
    <source>
        <strain evidence="2 5">DSM 15626</strain>
    </source>
</reference>
<organism evidence="3 4">
    <name type="scientific">Kribbella sandramycini</name>
    <dbReference type="NCBI Taxonomy" id="60450"/>
    <lineage>
        <taxon>Bacteria</taxon>
        <taxon>Bacillati</taxon>
        <taxon>Actinomycetota</taxon>
        <taxon>Actinomycetes</taxon>
        <taxon>Propionibacteriales</taxon>
        <taxon>Kribbellaceae</taxon>
        <taxon>Kribbella</taxon>
    </lineage>
</organism>
<protein>
    <submittedName>
        <fullName evidence="3">DUF4132 domain-containing protein</fullName>
    </submittedName>
</protein>
<reference evidence="3 4" key="1">
    <citation type="submission" date="2020-05" db="EMBL/GenBank/DDBJ databases">
        <title>Genome sequence of Kribbella sandramycini ATCC 39419.</title>
        <authorList>
            <person name="Maclea K.S."/>
            <person name="Fair J.L."/>
        </authorList>
    </citation>
    <scope>NUCLEOTIDE SEQUENCE [LARGE SCALE GENOMIC DNA]</scope>
    <source>
        <strain evidence="3 4">ATCC 39419</strain>
    </source>
</reference>
<dbReference type="Proteomes" id="UP000553957">
    <property type="component" value="Unassembled WGS sequence"/>
</dbReference>
<name>A0A7Y4L599_9ACTN</name>